<evidence type="ECO:0000256" key="3">
    <source>
        <dbReference type="ARBA" id="ARBA00022679"/>
    </source>
</evidence>
<keyword evidence="11" id="KW-1185">Reference proteome</keyword>
<dbReference type="PANTHER" id="PTHR46463:SF38">
    <property type="entry name" value="RING_U-BOX SUPERFAMILY PROTEIN-RELATED"/>
    <property type="match status" value="1"/>
</dbReference>
<gene>
    <name evidence="10" type="ORF">DM860_008283</name>
</gene>
<reference evidence="10 11" key="1">
    <citation type="submission" date="2018-06" db="EMBL/GenBank/DDBJ databases">
        <title>The Genome of Cuscuta australis (Dodder) Provides Insight into the Evolution of Plant Parasitism.</title>
        <authorList>
            <person name="Liu H."/>
        </authorList>
    </citation>
    <scope>NUCLEOTIDE SEQUENCE [LARGE SCALE GENOMIC DNA]</scope>
    <source>
        <strain evidence="11">cv. Yunnan</strain>
        <tissue evidence="10">Vines</tissue>
    </source>
</reference>
<evidence type="ECO:0000313" key="10">
    <source>
        <dbReference type="EMBL" id="RAL40143.1"/>
    </source>
</evidence>
<dbReference type="Proteomes" id="UP000249390">
    <property type="component" value="Unassembled WGS sequence"/>
</dbReference>
<dbReference type="Gene3D" id="3.30.40.10">
    <property type="entry name" value="Zinc/RING finger domain, C3HC4 (zinc finger)"/>
    <property type="match status" value="1"/>
</dbReference>
<name>A0A328D853_9ASTE</name>
<evidence type="ECO:0000256" key="8">
    <source>
        <dbReference type="PROSITE-ProRule" id="PRU00175"/>
    </source>
</evidence>
<dbReference type="PROSITE" id="PS50089">
    <property type="entry name" value="ZF_RING_2"/>
    <property type="match status" value="1"/>
</dbReference>
<keyword evidence="4" id="KW-0479">Metal-binding</keyword>
<proteinExistence type="predicted"/>
<dbReference type="EMBL" id="NQVE01000195">
    <property type="protein sequence ID" value="RAL40143.1"/>
    <property type="molecule type" value="Genomic_DNA"/>
</dbReference>
<evidence type="ECO:0000256" key="5">
    <source>
        <dbReference type="ARBA" id="ARBA00022771"/>
    </source>
</evidence>
<evidence type="ECO:0000256" key="6">
    <source>
        <dbReference type="ARBA" id="ARBA00022786"/>
    </source>
</evidence>
<dbReference type="PANTHER" id="PTHR46463">
    <property type="entry name" value="ZINC FINGER, RING/FYVE/PHD-TYPE"/>
    <property type="match status" value="1"/>
</dbReference>
<keyword evidence="6" id="KW-0833">Ubl conjugation pathway</keyword>
<organism evidence="10 11">
    <name type="scientific">Cuscuta australis</name>
    <dbReference type="NCBI Taxonomy" id="267555"/>
    <lineage>
        <taxon>Eukaryota</taxon>
        <taxon>Viridiplantae</taxon>
        <taxon>Streptophyta</taxon>
        <taxon>Embryophyta</taxon>
        <taxon>Tracheophyta</taxon>
        <taxon>Spermatophyta</taxon>
        <taxon>Magnoliopsida</taxon>
        <taxon>eudicotyledons</taxon>
        <taxon>Gunneridae</taxon>
        <taxon>Pentapetalae</taxon>
        <taxon>asterids</taxon>
        <taxon>lamiids</taxon>
        <taxon>Solanales</taxon>
        <taxon>Convolvulaceae</taxon>
        <taxon>Cuscuteae</taxon>
        <taxon>Cuscuta</taxon>
        <taxon>Cuscuta subgen. Grammica</taxon>
        <taxon>Cuscuta sect. Cleistogrammica</taxon>
    </lineage>
</organism>
<accession>A0A328D853</accession>
<evidence type="ECO:0000256" key="4">
    <source>
        <dbReference type="ARBA" id="ARBA00022723"/>
    </source>
</evidence>
<evidence type="ECO:0000256" key="2">
    <source>
        <dbReference type="ARBA" id="ARBA00012483"/>
    </source>
</evidence>
<evidence type="ECO:0000256" key="7">
    <source>
        <dbReference type="ARBA" id="ARBA00022833"/>
    </source>
</evidence>
<dbReference type="EC" id="2.3.2.27" evidence="2"/>
<keyword evidence="5 8" id="KW-0863">Zinc-finger</keyword>
<evidence type="ECO:0000259" key="9">
    <source>
        <dbReference type="PROSITE" id="PS50089"/>
    </source>
</evidence>
<keyword evidence="7" id="KW-0862">Zinc</keyword>
<evidence type="ECO:0000313" key="11">
    <source>
        <dbReference type="Proteomes" id="UP000249390"/>
    </source>
</evidence>
<comment type="catalytic activity">
    <reaction evidence="1">
        <text>S-ubiquitinyl-[E2 ubiquitin-conjugating enzyme]-L-cysteine + [acceptor protein]-L-lysine = [E2 ubiquitin-conjugating enzyme]-L-cysteine + N(6)-ubiquitinyl-[acceptor protein]-L-lysine.</text>
        <dbReference type="EC" id="2.3.2.27"/>
    </reaction>
</comment>
<dbReference type="AlphaFoldDB" id="A0A328D853"/>
<comment type="caution">
    <text evidence="10">The sequence shown here is derived from an EMBL/GenBank/DDBJ whole genome shotgun (WGS) entry which is preliminary data.</text>
</comment>
<dbReference type="SMART" id="SM00184">
    <property type="entry name" value="RING"/>
    <property type="match status" value="1"/>
</dbReference>
<dbReference type="GO" id="GO:0008270">
    <property type="term" value="F:zinc ion binding"/>
    <property type="evidence" value="ECO:0007669"/>
    <property type="project" value="UniProtKB-KW"/>
</dbReference>
<protein>
    <recommendedName>
        <fullName evidence="2">RING-type E3 ubiquitin transferase</fullName>
        <ecNumber evidence="2">2.3.2.27</ecNumber>
    </recommendedName>
</protein>
<dbReference type="Pfam" id="PF13639">
    <property type="entry name" value="zf-RING_2"/>
    <property type="match status" value="1"/>
</dbReference>
<dbReference type="InterPro" id="IPR001841">
    <property type="entry name" value="Znf_RING"/>
</dbReference>
<evidence type="ECO:0000256" key="1">
    <source>
        <dbReference type="ARBA" id="ARBA00000900"/>
    </source>
</evidence>
<dbReference type="GO" id="GO:0061630">
    <property type="term" value="F:ubiquitin protein ligase activity"/>
    <property type="evidence" value="ECO:0007669"/>
    <property type="project" value="UniProtKB-EC"/>
</dbReference>
<feature type="domain" description="RING-type" evidence="9">
    <location>
        <begin position="143"/>
        <end position="183"/>
    </location>
</feature>
<dbReference type="SUPFAM" id="SSF57850">
    <property type="entry name" value="RING/U-box"/>
    <property type="match status" value="1"/>
</dbReference>
<keyword evidence="3" id="KW-0808">Transferase</keyword>
<sequence>MGSVCCCFGVSDDDSSDSASSFCCLNFRFEDFLLKYEALFGGEETQDVDLADSEDIIIPQNNGDSRSPPAHQEIGTGKLEKGSSHLHVRNVDNADLKLLRELIKRENKLEADETKDYIAPYKHLFSDVETEYHCPLQEDEDVCPTCLEEYTIENPKIITKCSHHYHLSCIYEWQERSETCPFCGAVMEFEETS</sequence>
<dbReference type="InterPro" id="IPR013083">
    <property type="entry name" value="Znf_RING/FYVE/PHD"/>
</dbReference>